<evidence type="ECO:0000256" key="1">
    <source>
        <dbReference type="SAM" id="MobiDB-lite"/>
    </source>
</evidence>
<evidence type="ECO:0000313" key="3">
    <source>
        <dbReference type="Proteomes" id="UP000823388"/>
    </source>
</evidence>
<proteinExistence type="predicted"/>
<name>A0A8T0PSX2_PANVG</name>
<feature type="region of interest" description="Disordered" evidence="1">
    <location>
        <begin position="130"/>
        <end position="149"/>
    </location>
</feature>
<organism evidence="2 3">
    <name type="scientific">Panicum virgatum</name>
    <name type="common">Blackwell switchgrass</name>
    <dbReference type="NCBI Taxonomy" id="38727"/>
    <lineage>
        <taxon>Eukaryota</taxon>
        <taxon>Viridiplantae</taxon>
        <taxon>Streptophyta</taxon>
        <taxon>Embryophyta</taxon>
        <taxon>Tracheophyta</taxon>
        <taxon>Spermatophyta</taxon>
        <taxon>Magnoliopsida</taxon>
        <taxon>Liliopsida</taxon>
        <taxon>Poales</taxon>
        <taxon>Poaceae</taxon>
        <taxon>PACMAD clade</taxon>
        <taxon>Panicoideae</taxon>
        <taxon>Panicodae</taxon>
        <taxon>Paniceae</taxon>
        <taxon>Panicinae</taxon>
        <taxon>Panicum</taxon>
        <taxon>Panicum sect. Hiantes</taxon>
    </lineage>
</organism>
<evidence type="ECO:0000313" key="2">
    <source>
        <dbReference type="EMBL" id="KAG2564185.1"/>
    </source>
</evidence>
<dbReference type="Proteomes" id="UP000823388">
    <property type="component" value="Chromosome 8K"/>
</dbReference>
<protein>
    <submittedName>
        <fullName evidence="2">Uncharacterized protein</fullName>
    </submittedName>
</protein>
<comment type="caution">
    <text evidence="2">The sequence shown here is derived from an EMBL/GenBank/DDBJ whole genome shotgun (WGS) entry which is preliminary data.</text>
</comment>
<dbReference type="AlphaFoldDB" id="A0A8T0PSX2"/>
<reference evidence="2" key="1">
    <citation type="submission" date="2020-05" db="EMBL/GenBank/DDBJ databases">
        <title>WGS assembly of Panicum virgatum.</title>
        <authorList>
            <person name="Lovell J.T."/>
            <person name="Jenkins J."/>
            <person name="Shu S."/>
            <person name="Juenger T.E."/>
            <person name="Schmutz J."/>
        </authorList>
    </citation>
    <scope>NUCLEOTIDE SEQUENCE</scope>
    <source>
        <strain evidence="2">AP13</strain>
    </source>
</reference>
<keyword evidence="3" id="KW-1185">Reference proteome</keyword>
<dbReference type="EMBL" id="CM029051">
    <property type="protein sequence ID" value="KAG2564185.1"/>
    <property type="molecule type" value="Genomic_DNA"/>
</dbReference>
<sequence length="149" mass="15990">MPPALPSVEFTFSQQRTPANGPSLSLSRREAAAAAPAVAQVFGSPVARSDEAPWRLWLTEATPVPRWRWRGPGRQPISVPLLLRLLQSESGSARSPALLIASYLRPSIPAGVCRGCPVPLHGSACSSQLPVSPLTSTSRDKPHGLINRW</sequence>
<gene>
    <name evidence="2" type="ORF">PVAP13_8KG390230</name>
</gene>
<accession>A0A8T0PSX2</accession>